<dbReference type="InterPro" id="IPR001214">
    <property type="entry name" value="SET_dom"/>
</dbReference>
<feature type="domain" description="Pre-SET" evidence="12">
    <location>
        <begin position="926"/>
        <end position="986"/>
    </location>
</feature>
<dbReference type="SMART" id="SM00466">
    <property type="entry name" value="SRA"/>
    <property type="match status" value="1"/>
</dbReference>
<feature type="domain" description="Post-SET" evidence="13">
    <location>
        <begin position="1146"/>
        <end position="1162"/>
    </location>
</feature>
<keyword evidence="16" id="KW-1185">Reference proteome</keyword>
<name>A0A4D6LSI2_VIGUN</name>
<feature type="region of interest" description="Disordered" evidence="10">
    <location>
        <begin position="459"/>
        <end position="517"/>
    </location>
</feature>
<dbReference type="Proteomes" id="UP000501690">
    <property type="component" value="Linkage Group LG4"/>
</dbReference>
<evidence type="ECO:0000259" key="14">
    <source>
        <dbReference type="PROSITE" id="PS51015"/>
    </source>
</evidence>
<dbReference type="Pfam" id="PF05033">
    <property type="entry name" value="Pre-SET"/>
    <property type="match status" value="1"/>
</dbReference>
<reference evidence="15 16" key="1">
    <citation type="submission" date="2019-04" db="EMBL/GenBank/DDBJ databases">
        <title>An improved genome assembly and genetic linkage map for asparagus bean, Vigna unguiculata ssp. sesquipedialis.</title>
        <authorList>
            <person name="Xia Q."/>
            <person name="Zhang R."/>
            <person name="Dong Y."/>
        </authorList>
    </citation>
    <scope>NUCLEOTIDE SEQUENCE [LARGE SCALE GENOMIC DNA]</scope>
    <source>
        <tissue evidence="15">Leaf</tissue>
    </source>
</reference>
<evidence type="ECO:0000256" key="5">
    <source>
        <dbReference type="ARBA" id="ARBA00022691"/>
    </source>
</evidence>
<keyword evidence="3 15" id="KW-0489">Methyltransferase</keyword>
<keyword evidence="2" id="KW-0158">Chromosome</keyword>
<dbReference type="InterPro" id="IPR036987">
    <property type="entry name" value="SRA-YDG_sf"/>
</dbReference>
<keyword evidence="5" id="KW-0949">S-adenosyl-L-methionine</keyword>
<dbReference type="GO" id="GO:0008270">
    <property type="term" value="F:zinc ion binding"/>
    <property type="evidence" value="ECO:0007669"/>
    <property type="project" value="InterPro"/>
</dbReference>
<evidence type="ECO:0000256" key="10">
    <source>
        <dbReference type="SAM" id="MobiDB-lite"/>
    </source>
</evidence>
<evidence type="ECO:0000256" key="2">
    <source>
        <dbReference type="ARBA" id="ARBA00022454"/>
    </source>
</evidence>
<keyword evidence="4 15" id="KW-0808">Transferase</keyword>
<proteinExistence type="predicted"/>
<evidence type="ECO:0000259" key="11">
    <source>
        <dbReference type="PROSITE" id="PS50280"/>
    </source>
</evidence>
<dbReference type="GO" id="GO:0032259">
    <property type="term" value="P:methylation"/>
    <property type="evidence" value="ECO:0007669"/>
    <property type="project" value="UniProtKB-KW"/>
</dbReference>
<evidence type="ECO:0000256" key="6">
    <source>
        <dbReference type="ARBA" id="ARBA00022853"/>
    </source>
</evidence>
<comment type="subcellular location">
    <subcellularLocation>
        <location evidence="1">Chromosome</location>
        <location evidence="1">Centromere</location>
    </subcellularLocation>
    <subcellularLocation>
        <location evidence="9">Nucleus</location>
    </subcellularLocation>
</comment>
<keyword evidence="8" id="KW-0137">Centromere</keyword>
<dbReference type="Pfam" id="PF02182">
    <property type="entry name" value="SAD_SRA"/>
    <property type="match status" value="1"/>
</dbReference>
<dbReference type="InterPro" id="IPR015947">
    <property type="entry name" value="PUA-like_sf"/>
</dbReference>
<dbReference type="PROSITE" id="PS51575">
    <property type="entry name" value="SAM_MT43_SUVAR39_2"/>
    <property type="match status" value="1"/>
</dbReference>
<dbReference type="GO" id="GO:0000775">
    <property type="term" value="C:chromosome, centromeric region"/>
    <property type="evidence" value="ECO:0007669"/>
    <property type="project" value="UniProtKB-SubCell"/>
</dbReference>
<dbReference type="GO" id="GO:0005634">
    <property type="term" value="C:nucleus"/>
    <property type="evidence" value="ECO:0007669"/>
    <property type="project" value="UniProtKB-SubCell"/>
</dbReference>
<evidence type="ECO:0000313" key="15">
    <source>
        <dbReference type="EMBL" id="QCD91505.1"/>
    </source>
</evidence>
<evidence type="ECO:0000256" key="7">
    <source>
        <dbReference type="ARBA" id="ARBA00023242"/>
    </source>
</evidence>
<dbReference type="PROSITE" id="PS50867">
    <property type="entry name" value="PRE_SET"/>
    <property type="match status" value="1"/>
</dbReference>
<dbReference type="SMART" id="SM00468">
    <property type="entry name" value="PreSET"/>
    <property type="match status" value="1"/>
</dbReference>
<dbReference type="PANTHER" id="PTHR45660">
    <property type="entry name" value="HISTONE-LYSINE N-METHYLTRANSFERASE SETMAR"/>
    <property type="match status" value="1"/>
</dbReference>
<sequence>MATPENNGHSNEERYGSLMKGGATSPVRPVFKRRKVSATRDFPDGCGPYASRIDEVSNINTAGCGPINGTIVEVKNGEHLAGVKSCTCENDVWQSEVKGFLLMETLGPTADSGLDKDNHMVSSYHVDGSTAKDKPGIVTTRQINDCESTAEDKPGVVTNSQTTDRGLNKESPVDTSHRVDEHITEDEAAKVTLGRTTECSLNQENPVVSSHQVDGSTPEDNPAEVKLGQTGDCSLSLKNREVSSHQVNGCIAEDKLAKVTGERTTDCGLNKENPVVSSRLVDGPTAEDKPAEVPLMDHETLNTEFARTANTGKCDSSYVLESSSPVVEMAVPDDSKHLLSIDNISASSACMVEPITRRYLPQRKVSAVRNFPPLCGRNAPRLGKDKHVCLEGTSSLNNKTEGQQNLAVDDNPLKKVATTDVKEGKSNIQDEYNCKRKLVDIDQLDSERHSAERLKKLRACSPSSEMKKSPEVEREKYASPPETSNHHQIKINSKTVVKEKNRDETKPSSISQSKHKLKGNFNRLQVTSQRKVILGLMTDSECPWRSDKGTSKLKLVAGNSKGKRKKGDSFALPDSSRTEYSGLLNDSEKKPLKKKKGSPASEGMGELVLWEKEDYLNPNENVDPLQIVLRSNEFDVNLTPSSHSNFTGDENDPNVTRKKVRETLRLFQVICRKLLQEVESKLNERANNKRVDLVASKILKEHGKYINTGKQILGCVPGVEVGDEFQYRVELNIVGLHRPIQGGIDYVRHNGKVLATSIVASGGYADDLDNSDVLTYTGQGGNVMNSDKEPEDQKLERGNLALMNSSIEKNPVRVIRGCESVDAKCRTYVYDGLYVVEAGWDEHGPHGKKIFKFRLLREPGQPELPFREVKKSKKFKTREGVCVADISLGKERIPICAVNTIDDDKPPPFNYITSMIYPKFHLLPAEGCDCINGCSDVEKCSCVVKNGGEIPFNHNGAIVQAKPLVYECGPTCKCPSTCYNRVSQLGIKFQLEIFKTQSRGWGVRSLSSIPSGSYICEYIGELLEEKEAELRAGNDEYLFDIGNNCSNSTLWDGLSTLMPDAQTSSCDVVKDGGFTIDAAEFGNIGRFINHSCSPNIIAQNVLYDHHDTRMPHIMFFAADNIPPLQELTYDYNYQLDQVRDSDGNIKRKYCYCGSAECTGRMY</sequence>
<dbReference type="PROSITE" id="PS50280">
    <property type="entry name" value="SET"/>
    <property type="match status" value="1"/>
</dbReference>
<dbReference type="Gene3D" id="2.170.270.10">
    <property type="entry name" value="SET domain"/>
    <property type="match status" value="1"/>
</dbReference>
<evidence type="ECO:0000256" key="3">
    <source>
        <dbReference type="ARBA" id="ARBA00022603"/>
    </source>
</evidence>
<dbReference type="SUPFAM" id="SSF82199">
    <property type="entry name" value="SET domain"/>
    <property type="match status" value="1"/>
</dbReference>
<dbReference type="InterPro" id="IPR003616">
    <property type="entry name" value="Post-SET_dom"/>
</dbReference>
<evidence type="ECO:0000259" key="13">
    <source>
        <dbReference type="PROSITE" id="PS50868"/>
    </source>
</evidence>
<feature type="region of interest" description="Disordered" evidence="10">
    <location>
        <begin position="150"/>
        <end position="179"/>
    </location>
</feature>
<dbReference type="SUPFAM" id="SSF88697">
    <property type="entry name" value="PUA domain-like"/>
    <property type="match status" value="1"/>
</dbReference>
<feature type="domain" description="SET" evidence="11">
    <location>
        <begin position="989"/>
        <end position="1132"/>
    </location>
</feature>
<feature type="region of interest" description="Disordered" evidence="10">
    <location>
        <begin position="553"/>
        <end position="601"/>
    </location>
</feature>
<evidence type="ECO:0000256" key="1">
    <source>
        <dbReference type="ARBA" id="ARBA00004584"/>
    </source>
</evidence>
<keyword evidence="7 9" id="KW-0539">Nucleus</keyword>
<dbReference type="PROSITE" id="PS50868">
    <property type="entry name" value="POST_SET"/>
    <property type="match status" value="1"/>
</dbReference>
<organism evidence="15 16">
    <name type="scientific">Vigna unguiculata</name>
    <name type="common">Cowpea</name>
    <dbReference type="NCBI Taxonomy" id="3917"/>
    <lineage>
        <taxon>Eukaryota</taxon>
        <taxon>Viridiplantae</taxon>
        <taxon>Streptophyta</taxon>
        <taxon>Embryophyta</taxon>
        <taxon>Tracheophyta</taxon>
        <taxon>Spermatophyta</taxon>
        <taxon>Magnoliopsida</taxon>
        <taxon>eudicotyledons</taxon>
        <taxon>Gunneridae</taxon>
        <taxon>Pentapetalae</taxon>
        <taxon>rosids</taxon>
        <taxon>fabids</taxon>
        <taxon>Fabales</taxon>
        <taxon>Fabaceae</taxon>
        <taxon>Papilionoideae</taxon>
        <taxon>50 kb inversion clade</taxon>
        <taxon>NPAAA clade</taxon>
        <taxon>indigoferoid/millettioid clade</taxon>
        <taxon>Phaseoleae</taxon>
        <taxon>Vigna</taxon>
    </lineage>
</organism>
<dbReference type="InterPro" id="IPR003105">
    <property type="entry name" value="SRA_YDG"/>
</dbReference>
<evidence type="ECO:0000256" key="8">
    <source>
        <dbReference type="ARBA" id="ARBA00023328"/>
    </source>
</evidence>
<dbReference type="PANTHER" id="PTHR45660:SF46">
    <property type="entry name" value="HISTONE-LYSINE N-METHYLTRANSFERASE, H3 LYSINE-9 SPECIFIC SUVH6"/>
    <property type="match status" value="1"/>
</dbReference>
<dbReference type="GO" id="GO:0003690">
    <property type="term" value="F:double-stranded DNA binding"/>
    <property type="evidence" value="ECO:0007669"/>
    <property type="project" value="TreeGrafter"/>
</dbReference>
<dbReference type="AlphaFoldDB" id="A0A4D6LSI2"/>
<evidence type="ECO:0000256" key="4">
    <source>
        <dbReference type="ARBA" id="ARBA00022679"/>
    </source>
</evidence>
<feature type="region of interest" description="Disordered" evidence="10">
    <location>
        <begin position="202"/>
        <end position="223"/>
    </location>
</feature>
<gene>
    <name evidence="15" type="ORF">DEO72_LG4g2471</name>
</gene>
<dbReference type="SMART" id="SM00317">
    <property type="entry name" value="SET"/>
    <property type="match status" value="1"/>
</dbReference>
<protein>
    <submittedName>
        <fullName evidence="15">Euchromatic histone-lysine N-methyltransferase</fullName>
    </submittedName>
</protein>
<feature type="compositionally biased region" description="Basic and acidic residues" evidence="10">
    <location>
        <begin position="465"/>
        <end position="477"/>
    </location>
</feature>
<dbReference type="GO" id="GO:0042054">
    <property type="term" value="F:histone methyltransferase activity"/>
    <property type="evidence" value="ECO:0007669"/>
    <property type="project" value="InterPro"/>
</dbReference>
<dbReference type="PROSITE" id="PS51015">
    <property type="entry name" value="YDG"/>
    <property type="match status" value="1"/>
</dbReference>
<dbReference type="InterPro" id="IPR025794">
    <property type="entry name" value="H3-K9-MeTrfase_plant"/>
</dbReference>
<dbReference type="Gene3D" id="2.30.280.10">
    <property type="entry name" value="SRA-YDG"/>
    <property type="match status" value="1"/>
</dbReference>
<dbReference type="InterPro" id="IPR051357">
    <property type="entry name" value="H3K9_HMTase_SUVAR3-9"/>
</dbReference>
<dbReference type="InterPro" id="IPR046341">
    <property type="entry name" value="SET_dom_sf"/>
</dbReference>
<accession>A0A4D6LSI2</accession>
<feature type="domain" description="YDG" evidence="14">
    <location>
        <begin position="714"/>
        <end position="857"/>
    </location>
</feature>
<feature type="compositionally biased region" description="Basic and acidic residues" evidence="10">
    <location>
        <begin position="166"/>
        <end position="179"/>
    </location>
</feature>
<evidence type="ECO:0000256" key="9">
    <source>
        <dbReference type="PROSITE-ProRule" id="PRU00358"/>
    </source>
</evidence>
<keyword evidence="6" id="KW-0156">Chromatin regulator</keyword>
<dbReference type="Pfam" id="PF00856">
    <property type="entry name" value="SET"/>
    <property type="match status" value="1"/>
</dbReference>
<feature type="region of interest" description="Disordered" evidence="10">
    <location>
        <begin position="1"/>
        <end position="31"/>
    </location>
</feature>
<feature type="compositionally biased region" description="Basic and acidic residues" evidence="10">
    <location>
        <begin position="496"/>
        <end position="506"/>
    </location>
</feature>
<dbReference type="InterPro" id="IPR007728">
    <property type="entry name" value="Pre-SET_dom"/>
</dbReference>
<feature type="compositionally biased region" description="Polar residues" evidence="10">
    <location>
        <begin position="202"/>
        <end position="219"/>
    </location>
</feature>
<dbReference type="EMBL" id="CP039348">
    <property type="protein sequence ID" value="QCD91505.1"/>
    <property type="molecule type" value="Genomic_DNA"/>
</dbReference>
<evidence type="ECO:0000313" key="16">
    <source>
        <dbReference type="Proteomes" id="UP000501690"/>
    </source>
</evidence>
<evidence type="ECO:0000259" key="12">
    <source>
        <dbReference type="PROSITE" id="PS50867"/>
    </source>
</evidence>